<dbReference type="AlphaFoldDB" id="A0A2R6NZH7"/>
<dbReference type="InterPro" id="IPR027815">
    <property type="entry name" value="CSC1/OSCA1-like_cyt"/>
</dbReference>
<feature type="transmembrane region" description="Helical" evidence="1">
    <location>
        <begin position="454"/>
        <end position="473"/>
    </location>
</feature>
<evidence type="ECO:0000313" key="4">
    <source>
        <dbReference type="EMBL" id="PSR81312.1"/>
    </source>
</evidence>
<dbReference type="Proteomes" id="UP000186601">
    <property type="component" value="Unassembled WGS sequence"/>
</dbReference>
<feature type="domain" description="CSC1/OSCA1-like cytosolic" evidence="3">
    <location>
        <begin position="67"/>
        <end position="251"/>
    </location>
</feature>
<dbReference type="Pfam" id="PF14703">
    <property type="entry name" value="PHM7_cyt"/>
    <property type="match status" value="1"/>
</dbReference>
<keyword evidence="5" id="KW-1185">Reference proteome</keyword>
<dbReference type="GO" id="GO:0005227">
    <property type="term" value="F:calcium-activated cation channel activity"/>
    <property type="evidence" value="ECO:0007669"/>
    <property type="project" value="InterPro"/>
</dbReference>
<feature type="transmembrane region" description="Helical" evidence="1">
    <location>
        <begin position="357"/>
        <end position="378"/>
    </location>
</feature>
<name>A0A2R6NZH7_9APHY</name>
<feature type="transmembrane region" description="Helical" evidence="1">
    <location>
        <begin position="479"/>
        <end position="497"/>
    </location>
</feature>
<accession>A0A2R6NZH7</accession>
<proteinExistence type="predicted"/>
<comment type="caution">
    <text evidence="4">The sequence shown here is derived from an EMBL/GenBank/DDBJ whole genome shotgun (WGS) entry which is preliminary data.</text>
</comment>
<dbReference type="PANTHER" id="PTHR13018:SF5">
    <property type="entry name" value="RE44586P"/>
    <property type="match status" value="1"/>
</dbReference>
<feature type="transmembrane region" description="Helical" evidence="1">
    <location>
        <begin position="20"/>
        <end position="43"/>
    </location>
</feature>
<gene>
    <name evidence="4" type="ORF">PHLCEN_2v6391</name>
</gene>
<dbReference type="EMBL" id="MLYV02000622">
    <property type="protein sequence ID" value="PSR81312.1"/>
    <property type="molecule type" value="Genomic_DNA"/>
</dbReference>
<evidence type="ECO:0000313" key="5">
    <source>
        <dbReference type="Proteomes" id="UP000186601"/>
    </source>
</evidence>
<feature type="transmembrane region" description="Helical" evidence="1">
    <location>
        <begin position="518"/>
        <end position="537"/>
    </location>
</feature>
<feature type="transmembrane region" description="Helical" evidence="1">
    <location>
        <begin position="318"/>
        <end position="337"/>
    </location>
</feature>
<dbReference type="InterPro" id="IPR045122">
    <property type="entry name" value="Csc1-like"/>
</dbReference>
<evidence type="ECO:0000259" key="2">
    <source>
        <dbReference type="Pfam" id="PF02714"/>
    </source>
</evidence>
<reference evidence="4 5" key="1">
    <citation type="submission" date="2018-02" db="EMBL/GenBank/DDBJ databases">
        <title>Genome sequence of the basidiomycete white-rot fungus Phlebia centrifuga.</title>
        <authorList>
            <person name="Granchi Z."/>
            <person name="Peng M."/>
            <person name="de Vries R.P."/>
            <person name="Hilden K."/>
            <person name="Makela M.R."/>
            <person name="Grigoriev I."/>
            <person name="Riley R."/>
        </authorList>
    </citation>
    <scope>NUCLEOTIDE SEQUENCE [LARGE SCALE GENOMIC DNA]</scope>
    <source>
        <strain evidence="4 5">FBCC195</strain>
    </source>
</reference>
<dbReference type="InterPro" id="IPR003864">
    <property type="entry name" value="CSC1/OSCA1-like_7TM"/>
</dbReference>
<evidence type="ECO:0008006" key="6">
    <source>
        <dbReference type="Google" id="ProtNLM"/>
    </source>
</evidence>
<keyword evidence="1" id="KW-0812">Transmembrane</keyword>
<organism evidence="4 5">
    <name type="scientific">Hermanssonia centrifuga</name>
    <dbReference type="NCBI Taxonomy" id="98765"/>
    <lineage>
        <taxon>Eukaryota</taxon>
        <taxon>Fungi</taxon>
        <taxon>Dikarya</taxon>
        <taxon>Basidiomycota</taxon>
        <taxon>Agaricomycotina</taxon>
        <taxon>Agaricomycetes</taxon>
        <taxon>Polyporales</taxon>
        <taxon>Meruliaceae</taxon>
        <taxon>Hermanssonia</taxon>
    </lineage>
</organism>
<dbReference type="Pfam" id="PF02714">
    <property type="entry name" value="RSN1_7TM"/>
    <property type="match status" value="1"/>
</dbReference>
<keyword evidence="1" id="KW-0472">Membrane</keyword>
<feature type="transmembrane region" description="Helical" evidence="1">
    <location>
        <begin position="264"/>
        <end position="288"/>
    </location>
</feature>
<keyword evidence="1" id="KW-1133">Transmembrane helix</keyword>
<feature type="transmembrane region" description="Helical" evidence="1">
    <location>
        <begin position="543"/>
        <end position="561"/>
    </location>
</feature>
<feature type="domain" description="CSC1/OSCA1-like 7TM region" evidence="2">
    <location>
        <begin position="262"/>
        <end position="536"/>
    </location>
</feature>
<evidence type="ECO:0000259" key="3">
    <source>
        <dbReference type="Pfam" id="PF14703"/>
    </source>
</evidence>
<dbReference type="OrthoDB" id="1689567at2759"/>
<dbReference type="PANTHER" id="PTHR13018">
    <property type="entry name" value="PROBABLE MEMBRANE PROTEIN DUF221-RELATED"/>
    <property type="match status" value="1"/>
</dbReference>
<sequence>MDTPPDTLPDHDWLDLISDANSYLSLHLLFTYLFTGLTLYFIYRNYQKFIRARQLFSLELVHSIAPRTVLVTSLPPHLRGDRALAEYFENMGLSVESVSVCREVDSLKKLLDRRTESLMKLEAAWVKYLGNPSRAAPVDSSTEPLVHLDGDAAEEQRERLVVPNRKRPVLRPTWFSAKVDALEYLEAKFKEADEAVTRRRRTGKFKATHVAFVTFEKMSSAQIAVQTAHAPNPGQCITYQAPEPRDIIWTNMGLPPKSAAIREYMILAAMCLLLFFWFIPVTALAGLLSYKEIKKTLPALARLIDANAPIRAIVQNSLPSVAMISLNACLPFLLEGLTYLQGYRARSWIEYSLLKKYFLFLLINVVFIFLFASTYWQLVRDLANSPMKIPEKLAAALQQGRARHFFLSYVMLQGIGLMPLQLLNLGVIIPRLFYRLFITRTPRDYAELNAPPMINYGVVYPQAILIFVITLLYSVIQPLILIFGAIYFGSAYVVYKYKLLFVFYKPYESQGQAWPITFTRLIWGLIIYLVFMSGIFILRKSYILSSLLVPLLIGTLLWAWYTNKMFRPLSKHVGLSSIFEVQRGEDTADVVRLRAGHPVSWSQSYLNHRRYAQNDETLYVAPEDERTDYSQPPMANWYTGVL</sequence>
<protein>
    <recommendedName>
        <fullName evidence="6">DUF221-domain-containing protein</fullName>
    </recommendedName>
</protein>
<evidence type="ECO:0000256" key="1">
    <source>
        <dbReference type="SAM" id="Phobius"/>
    </source>
</evidence>
<dbReference type="GO" id="GO:0005886">
    <property type="term" value="C:plasma membrane"/>
    <property type="evidence" value="ECO:0007669"/>
    <property type="project" value="TreeGrafter"/>
</dbReference>
<feature type="transmembrane region" description="Helical" evidence="1">
    <location>
        <begin position="406"/>
        <end position="433"/>
    </location>
</feature>
<dbReference type="STRING" id="98765.A0A2R6NZH7"/>
<feature type="non-terminal residue" evidence="4">
    <location>
        <position position="642"/>
    </location>
</feature>